<name>A0A4R3NTP7_9HYPH</name>
<dbReference type="InterPro" id="IPR002654">
    <property type="entry name" value="Glyco_trans_25"/>
</dbReference>
<dbReference type="GO" id="GO:0016740">
    <property type="term" value="F:transferase activity"/>
    <property type="evidence" value="ECO:0007669"/>
    <property type="project" value="UniProtKB-KW"/>
</dbReference>
<accession>A0A4R3NTP7</accession>
<protein>
    <submittedName>
        <fullName evidence="2">Glycosyl transferase family 25</fullName>
    </submittedName>
</protein>
<evidence type="ECO:0000313" key="2">
    <source>
        <dbReference type="EMBL" id="TCT40906.1"/>
    </source>
</evidence>
<dbReference type="Pfam" id="PF01755">
    <property type="entry name" value="Glyco_transf_25"/>
    <property type="match status" value="1"/>
</dbReference>
<dbReference type="EMBL" id="SMAR01000008">
    <property type="protein sequence ID" value="TCT40906.1"/>
    <property type="molecule type" value="Genomic_DNA"/>
</dbReference>
<keyword evidence="2" id="KW-0808">Transferase</keyword>
<keyword evidence="3" id="KW-1185">Reference proteome</keyword>
<comment type="caution">
    <text evidence="2">The sequence shown here is derived from an EMBL/GenBank/DDBJ whole genome shotgun (WGS) entry which is preliminary data.</text>
</comment>
<gene>
    <name evidence="2" type="ORF">EDC90_100846</name>
</gene>
<sequence length="254" mass="28563">MAKADRIKAFVINVEKNTFRREHFFSQADQVGMAVEVFSAITPDTLDENFLTYDEKQARRFTGRAMMQTEKACAASHITLWDQLAEDPEADYYLIMEDDAVFSANLADILNETDLQEIGFLKLSGKKQRPQKKMQSLSGGRQCVRFAYGPLDTAAYLISRQAAKTLAGYCRQLFAPIDIMMDRSYAHGVAVFGILPYPVFADFDVDTASPLSSDIGTRYKFADDITVGERICVRLNRIFGSVQRSLAAYRLNKG</sequence>
<dbReference type="RefSeq" id="WP_132310105.1">
    <property type="nucleotide sequence ID" value="NZ_SMAR01000008.1"/>
</dbReference>
<evidence type="ECO:0000313" key="3">
    <source>
        <dbReference type="Proteomes" id="UP000295097"/>
    </source>
</evidence>
<dbReference type="OrthoDB" id="259382at2"/>
<reference evidence="2 3" key="1">
    <citation type="submission" date="2019-03" db="EMBL/GenBank/DDBJ databases">
        <title>Freshwater and sediment microbial communities from various areas in North America, analyzing microbe dynamics in response to fracking.</title>
        <authorList>
            <person name="Lamendella R."/>
        </authorList>
    </citation>
    <scope>NUCLEOTIDE SEQUENCE [LARGE SCALE GENOMIC DNA]</scope>
    <source>
        <strain evidence="2 3">175.2</strain>
    </source>
</reference>
<dbReference type="CDD" id="cd06532">
    <property type="entry name" value="Glyco_transf_25"/>
    <property type="match status" value="1"/>
</dbReference>
<evidence type="ECO:0000259" key="1">
    <source>
        <dbReference type="Pfam" id="PF01755"/>
    </source>
</evidence>
<feature type="domain" description="Glycosyl transferase family 25" evidence="1">
    <location>
        <begin position="8"/>
        <end position="181"/>
    </location>
</feature>
<organism evidence="2 3">
    <name type="scientific">Martelella mediterranea</name>
    <dbReference type="NCBI Taxonomy" id="293089"/>
    <lineage>
        <taxon>Bacteria</taxon>
        <taxon>Pseudomonadati</taxon>
        <taxon>Pseudomonadota</taxon>
        <taxon>Alphaproteobacteria</taxon>
        <taxon>Hyphomicrobiales</taxon>
        <taxon>Aurantimonadaceae</taxon>
        <taxon>Martelella</taxon>
    </lineage>
</organism>
<dbReference type="Proteomes" id="UP000295097">
    <property type="component" value="Unassembled WGS sequence"/>
</dbReference>
<proteinExistence type="predicted"/>
<dbReference type="AlphaFoldDB" id="A0A4R3NTP7"/>